<dbReference type="Proteomes" id="UP000620559">
    <property type="component" value="Unassembled WGS sequence"/>
</dbReference>
<protein>
    <recommendedName>
        <fullName evidence="3">DUF559 domain-containing protein</fullName>
    </recommendedName>
</protein>
<proteinExistence type="predicted"/>
<dbReference type="EMBL" id="JADEWL010000041">
    <property type="protein sequence ID" value="MBE9213769.1"/>
    <property type="molecule type" value="Genomic_DNA"/>
</dbReference>
<dbReference type="AlphaFoldDB" id="A0A8J7F8Z2"/>
<dbReference type="RefSeq" id="WP_193920958.1">
    <property type="nucleotide sequence ID" value="NZ_JADEWL010000041.1"/>
</dbReference>
<accession>A0A8J7F8Z2</accession>
<evidence type="ECO:0000313" key="1">
    <source>
        <dbReference type="EMBL" id="MBE9213769.1"/>
    </source>
</evidence>
<gene>
    <name evidence="1" type="ORF">IQ247_14025</name>
</gene>
<reference evidence="1" key="1">
    <citation type="submission" date="2020-10" db="EMBL/GenBank/DDBJ databases">
        <authorList>
            <person name="Castelo-Branco R."/>
            <person name="Eusebio N."/>
            <person name="Adriana R."/>
            <person name="Vieira A."/>
            <person name="Brugerolle De Fraissinette N."/>
            <person name="Rezende De Castro R."/>
            <person name="Schneider M.P."/>
            <person name="Vasconcelos V."/>
            <person name="Leao P.N."/>
        </authorList>
    </citation>
    <scope>NUCLEOTIDE SEQUENCE</scope>
    <source>
        <strain evidence="1">LEGE 06105</strain>
    </source>
</reference>
<name>A0A8J7F8Z2_9CYAN</name>
<evidence type="ECO:0000313" key="2">
    <source>
        <dbReference type="Proteomes" id="UP000620559"/>
    </source>
</evidence>
<dbReference type="Gene3D" id="3.40.960.10">
    <property type="entry name" value="VSR Endonuclease"/>
    <property type="match status" value="1"/>
</dbReference>
<keyword evidence="2" id="KW-1185">Reference proteome</keyword>
<evidence type="ECO:0008006" key="3">
    <source>
        <dbReference type="Google" id="ProtNLM"/>
    </source>
</evidence>
<organism evidence="1 2">
    <name type="scientific">Plectonema cf. radiosum LEGE 06105</name>
    <dbReference type="NCBI Taxonomy" id="945769"/>
    <lineage>
        <taxon>Bacteria</taxon>
        <taxon>Bacillati</taxon>
        <taxon>Cyanobacteriota</taxon>
        <taxon>Cyanophyceae</taxon>
        <taxon>Oscillatoriophycideae</taxon>
        <taxon>Oscillatoriales</taxon>
        <taxon>Microcoleaceae</taxon>
        <taxon>Plectonema</taxon>
    </lineage>
</organism>
<sequence length="186" mass="20589">MPLSPGDWAAFGGKEERNIVVRELTELANTIVVSDAHVFTVRFGVIAVSPSTGITNQGRAHSANPAAIEHDGFLFRSQPEVLLFVALRDTGLPVMPLPVVASKEPRFKRIEPDFIIIRRGVTFVVEVDGDHWHPESPAAAQERLRHLEDEGVRIIRVSAENCNSTAKAKEAAKNILLRIERILESR</sequence>
<comment type="caution">
    <text evidence="1">The sequence shown here is derived from an EMBL/GenBank/DDBJ whole genome shotgun (WGS) entry which is preliminary data.</text>
</comment>